<comment type="caution">
    <text evidence="1">The sequence shown here is derived from an EMBL/GenBank/DDBJ whole genome shotgun (WGS) entry which is preliminary data.</text>
</comment>
<dbReference type="Proteomes" id="UP001386437">
    <property type="component" value="Unassembled WGS sequence"/>
</dbReference>
<proteinExistence type="predicted"/>
<organism evidence="1 2">
    <name type="scientific">Paraburkholderia bengalensis</name>
    <dbReference type="NCBI Taxonomy" id="2747562"/>
    <lineage>
        <taxon>Bacteria</taxon>
        <taxon>Pseudomonadati</taxon>
        <taxon>Pseudomonadota</taxon>
        <taxon>Betaproteobacteria</taxon>
        <taxon>Burkholderiales</taxon>
        <taxon>Burkholderiaceae</taxon>
        <taxon>Paraburkholderia</taxon>
    </lineage>
</organism>
<accession>A0ABU8J2V8</accession>
<dbReference type="EMBL" id="JACFYJ010000094">
    <property type="protein sequence ID" value="MEI6002040.1"/>
    <property type="molecule type" value="Genomic_DNA"/>
</dbReference>
<evidence type="ECO:0000313" key="2">
    <source>
        <dbReference type="Proteomes" id="UP001386437"/>
    </source>
</evidence>
<protein>
    <submittedName>
        <fullName evidence="1">Uncharacterized protein</fullName>
    </submittedName>
</protein>
<sequence>MKLTFGMATSMPHRGAGNFFLRGFTLRYGDDLQRSVAVRQKSPGDIDATLHGLNRSVDSTICFHMGCATIEPIPREPPDRHLANVPRAEMPEMMRRLGLDAALAAGFDNFCPDAFRR</sequence>
<name>A0ABU8J2V8_9BURK</name>
<reference evidence="1 2" key="1">
    <citation type="journal article" date="2022" name="Arch. Microbiol.">
        <title>Paraburkholderia bengalensis sp. nov. isolated from roots of Oryza sativa, IR64.</title>
        <authorList>
            <person name="Nag P."/>
            <person name="Mondal N."/>
            <person name="Sarkar J."/>
            <person name="Das S."/>
        </authorList>
    </citation>
    <scope>NUCLEOTIDE SEQUENCE [LARGE SCALE GENOMIC DNA]</scope>
    <source>
        <strain evidence="1 2">IR64_4_BI</strain>
    </source>
</reference>
<gene>
    <name evidence="1" type="ORF">H3V53_34395</name>
</gene>
<keyword evidence="2" id="KW-1185">Reference proteome</keyword>
<dbReference type="RefSeq" id="WP_336601713.1">
    <property type="nucleotide sequence ID" value="NZ_JACFYJ010000094.1"/>
</dbReference>
<evidence type="ECO:0000313" key="1">
    <source>
        <dbReference type="EMBL" id="MEI6002040.1"/>
    </source>
</evidence>